<proteinExistence type="predicted"/>
<reference evidence="1" key="1">
    <citation type="journal article" date="2020" name="Nature">
        <title>Giant virus diversity and host interactions through global metagenomics.</title>
        <authorList>
            <person name="Schulz F."/>
            <person name="Roux S."/>
            <person name="Paez-Espino D."/>
            <person name="Jungbluth S."/>
            <person name="Walsh D.A."/>
            <person name="Denef V.J."/>
            <person name="McMahon K.D."/>
            <person name="Konstantinidis K.T."/>
            <person name="Eloe-Fadrosh E.A."/>
            <person name="Kyrpides N.C."/>
            <person name="Woyke T."/>
        </authorList>
    </citation>
    <scope>NUCLEOTIDE SEQUENCE</scope>
    <source>
        <strain evidence="1">GVMAG-S-ERX555907-102</strain>
    </source>
</reference>
<organism evidence="1">
    <name type="scientific">viral metagenome</name>
    <dbReference type="NCBI Taxonomy" id="1070528"/>
    <lineage>
        <taxon>unclassified sequences</taxon>
        <taxon>metagenomes</taxon>
        <taxon>organismal metagenomes</taxon>
    </lineage>
</organism>
<dbReference type="AlphaFoldDB" id="A0A6C0KXU4"/>
<name>A0A6C0KXU4_9ZZZZ</name>
<dbReference type="EMBL" id="MN741007">
    <property type="protein sequence ID" value="QHU22419.1"/>
    <property type="molecule type" value="Genomic_DNA"/>
</dbReference>
<protein>
    <submittedName>
        <fullName evidence="1">Uncharacterized protein</fullName>
    </submittedName>
</protein>
<accession>A0A6C0KXU4</accession>
<evidence type="ECO:0000313" key="1">
    <source>
        <dbReference type="EMBL" id="QHU22419.1"/>
    </source>
</evidence>
<sequence length="185" mass="20745">MAKIIFAFLIAVLLFFAIDKILMMGKKTKLEAASEPFVSGNCPTTMIKKGDKIMLYNPELAKIPGVNPLIMDSLKDYKEYVKWQRASGLKCPILHLEKAYDAQGNEQYEIKRSFAGEDQDIHVGALNHNLPVIQKEPKLDFMLDAQSQNNKIYNQNQLPAYDPYNQNVGRMTKLDVNGGTASCGS</sequence>